<dbReference type="OrthoDB" id="517542at2"/>
<dbReference type="RefSeq" id="WP_095724600.1">
    <property type="nucleotide sequence ID" value="NZ_NTFS01000492.1"/>
</dbReference>
<evidence type="ECO:0000256" key="1">
    <source>
        <dbReference type="ARBA" id="ARBA00009299"/>
    </source>
</evidence>
<sequence>MNTAATPYGFDLQSESIHDKIASRNLANGSDTDADMLEQLANHQDFYVRRAVATHFNTPVTALAKLGNDVEEQIRFYLAANPNTPVEVLEKLAFNESDDVRSQVAGNANTSVKVLEELTADSYVETLRQLVENPMIPANCLQKIANKMLDIAEKTVLSSLEAAVLRGISVNAKTPAEILEKICAIKNQNNYYWLLSLGVAQNPQTPDYLLGKLANHDDYDVRLAVAKNSNTPSFVLEKLAADKEYSIRQTATNKI</sequence>
<protein>
    <recommendedName>
        <fullName evidence="7">Leucine rich repeat variant</fullName>
    </recommendedName>
</protein>
<keyword evidence="3" id="KW-0605">Phycobilisome</keyword>
<dbReference type="SUPFAM" id="SSF48371">
    <property type="entry name" value="ARM repeat"/>
    <property type="match status" value="1"/>
</dbReference>
<evidence type="ECO:0008006" key="7">
    <source>
        <dbReference type="Google" id="ProtNLM"/>
    </source>
</evidence>
<evidence type="ECO:0000256" key="2">
    <source>
        <dbReference type="ARBA" id="ARBA00022549"/>
    </source>
</evidence>
<dbReference type="InterPro" id="IPR011989">
    <property type="entry name" value="ARM-like"/>
</dbReference>
<name>A0A2A2TBC2_9CYAN</name>
<comment type="similarity">
    <text evidence="1">Belongs to the CpcE/RpcE/PecE family.</text>
</comment>
<reference evidence="5 6" key="1">
    <citation type="submission" date="2017-08" db="EMBL/GenBank/DDBJ databases">
        <title>Draft genome sequence of filamentous cyanobacterium Calothrix elsteri CCALA 953.</title>
        <authorList>
            <person name="Gagunashvili A.N."/>
            <person name="Elster J."/>
            <person name="Andresson O.S."/>
        </authorList>
    </citation>
    <scope>NUCLEOTIDE SEQUENCE [LARGE SCALE GENOMIC DNA]</scope>
    <source>
        <strain evidence="5 6">CCALA 953</strain>
    </source>
</reference>
<evidence type="ECO:0000256" key="4">
    <source>
        <dbReference type="ARBA" id="ARBA00023239"/>
    </source>
</evidence>
<dbReference type="Pfam" id="PF01816">
    <property type="entry name" value="LRV"/>
    <property type="match status" value="1"/>
</dbReference>
<dbReference type="InterPro" id="IPR004830">
    <property type="entry name" value="LRR_variant"/>
</dbReference>
<keyword evidence="4" id="KW-0456">Lyase</keyword>
<proteinExistence type="inferred from homology"/>
<evidence type="ECO:0000313" key="5">
    <source>
        <dbReference type="EMBL" id="PAX51030.1"/>
    </source>
</evidence>
<keyword evidence="2" id="KW-0042">Antenna complex</keyword>
<organism evidence="5 6">
    <name type="scientific">Brunnivagina elsteri CCALA 953</name>
    <dbReference type="NCBI Taxonomy" id="987040"/>
    <lineage>
        <taxon>Bacteria</taxon>
        <taxon>Bacillati</taxon>
        <taxon>Cyanobacteriota</taxon>
        <taxon>Cyanophyceae</taxon>
        <taxon>Nostocales</taxon>
        <taxon>Calotrichaceae</taxon>
        <taxon>Brunnivagina</taxon>
    </lineage>
</organism>
<dbReference type="GO" id="GO:0030089">
    <property type="term" value="C:phycobilisome"/>
    <property type="evidence" value="ECO:0007669"/>
    <property type="project" value="UniProtKB-KW"/>
</dbReference>
<gene>
    <name evidence="5" type="ORF">CK510_27030</name>
</gene>
<comment type="caution">
    <text evidence="5">The sequence shown here is derived from an EMBL/GenBank/DDBJ whole genome shotgun (WGS) entry which is preliminary data.</text>
</comment>
<dbReference type="AlphaFoldDB" id="A0A2A2TBC2"/>
<dbReference type="Proteomes" id="UP000218238">
    <property type="component" value="Unassembled WGS sequence"/>
</dbReference>
<dbReference type="GO" id="GO:0016829">
    <property type="term" value="F:lyase activity"/>
    <property type="evidence" value="ECO:0007669"/>
    <property type="project" value="UniProtKB-KW"/>
</dbReference>
<accession>A0A2A2TBC2</accession>
<dbReference type="InterPro" id="IPR016024">
    <property type="entry name" value="ARM-type_fold"/>
</dbReference>
<evidence type="ECO:0000256" key="3">
    <source>
        <dbReference type="ARBA" id="ARBA00022738"/>
    </source>
</evidence>
<dbReference type="EMBL" id="NTFS01000492">
    <property type="protein sequence ID" value="PAX51030.1"/>
    <property type="molecule type" value="Genomic_DNA"/>
</dbReference>
<keyword evidence="6" id="KW-1185">Reference proteome</keyword>
<dbReference type="Gene3D" id="1.25.10.10">
    <property type="entry name" value="Leucine-rich Repeat Variant"/>
    <property type="match status" value="1"/>
</dbReference>
<evidence type="ECO:0000313" key="6">
    <source>
        <dbReference type="Proteomes" id="UP000218238"/>
    </source>
</evidence>